<dbReference type="EMBL" id="UZAH01025379">
    <property type="protein sequence ID" value="VDO62736.1"/>
    <property type="molecule type" value="Genomic_DNA"/>
</dbReference>
<accession>A0A3P7WPS1</accession>
<dbReference type="WBParaSite" id="HPBE_0000490501-mRNA-1">
    <property type="protein sequence ID" value="HPBE_0000490501-mRNA-1"/>
    <property type="gene ID" value="HPBE_0000490501"/>
</dbReference>
<evidence type="ECO:0000256" key="1">
    <source>
        <dbReference type="SAM" id="MobiDB-lite"/>
    </source>
</evidence>
<reference evidence="2 3" key="1">
    <citation type="submission" date="2018-11" db="EMBL/GenBank/DDBJ databases">
        <authorList>
            <consortium name="Pathogen Informatics"/>
        </authorList>
    </citation>
    <scope>NUCLEOTIDE SEQUENCE [LARGE SCALE GENOMIC DNA]</scope>
</reference>
<evidence type="ECO:0000313" key="2">
    <source>
        <dbReference type="EMBL" id="VDO62736.1"/>
    </source>
</evidence>
<keyword evidence="3" id="KW-1185">Reference proteome</keyword>
<evidence type="ECO:0000313" key="4">
    <source>
        <dbReference type="WBParaSite" id="HPBE_0000490501-mRNA-1"/>
    </source>
</evidence>
<reference evidence="4" key="2">
    <citation type="submission" date="2019-09" db="UniProtKB">
        <authorList>
            <consortium name="WormBaseParasite"/>
        </authorList>
    </citation>
    <scope>IDENTIFICATION</scope>
</reference>
<protein>
    <submittedName>
        <fullName evidence="4">Secreted protein</fullName>
    </submittedName>
</protein>
<evidence type="ECO:0000313" key="3">
    <source>
        <dbReference type="Proteomes" id="UP000050761"/>
    </source>
</evidence>
<accession>A0A183FER6</accession>
<gene>
    <name evidence="2" type="ORF">HPBE_LOCUS4906</name>
</gene>
<feature type="region of interest" description="Disordered" evidence="1">
    <location>
        <begin position="40"/>
        <end position="84"/>
    </location>
</feature>
<dbReference type="AlphaFoldDB" id="A0A183FER6"/>
<organism evidence="3 4">
    <name type="scientific">Heligmosomoides polygyrus</name>
    <name type="common">Parasitic roundworm</name>
    <dbReference type="NCBI Taxonomy" id="6339"/>
    <lineage>
        <taxon>Eukaryota</taxon>
        <taxon>Metazoa</taxon>
        <taxon>Ecdysozoa</taxon>
        <taxon>Nematoda</taxon>
        <taxon>Chromadorea</taxon>
        <taxon>Rhabditida</taxon>
        <taxon>Rhabditina</taxon>
        <taxon>Rhabditomorpha</taxon>
        <taxon>Strongyloidea</taxon>
        <taxon>Heligmosomidae</taxon>
        <taxon>Heligmosomoides</taxon>
    </lineage>
</organism>
<dbReference type="Proteomes" id="UP000050761">
    <property type="component" value="Unassembled WGS sequence"/>
</dbReference>
<proteinExistence type="predicted"/>
<name>A0A183FER6_HELPZ</name>
<sequence>MLLVSVMRRPSSKYVCLVSLIADASGPAEACTLGQKLAAEQNPRLGRHESENGGRASYGQQRRTPPEPQDVTAQVGDDGGDGLQAPTVAARSIVYCKIDCPAAVAATEPVQRPLACMWGLCGDGTGHFV</sequence>